<dbReference type="AlphaFoldDB" id="A0A9P6GSC1"/>
<proteinExistence type="predicted"/>
<organism evidence="1 2">
    <name type="scientific">Paraphaeosphaeria minitans</name>
    <dbReference type="NCBI Taxonomy" id="565426"/>
    <lineage>
        <taxon>Eukaryota</taxon>
        <taxon>Fungi</taxon>
        <taxon>Dikarya</taxon>
        <taxon>Ascomycota</taxon>
        <taxon>Pezizomycotina</taxon>
        <taxon>Dothideomycetes</taxon>
        <taxon>Pleosporomycetidae</taxon>
        <taxon>Pleosporales</taxon>
        <taxon>Massarineae</taxon>
        <taxon>Didymosphaeriaceae</taxon>
        <taxon>Paraphaeosphaeria</taxon>
    </lineage>
</organism>
<reference evidence="1" key="1">
    <citation type="journal article" date="2020" name="Mol. Plant Microbe Interact.">
        <title>Genome Sequence of the Biocontrol Agent Coniothyrium minitans strain Conio (IMI 134523).</title>
        <authorList>
            <person name="Patel D."/>
            <person name="Shittu T.A."/>
            <person name="Baroncelli R."/>
            <person name="Muthumeenakshi S."/>
            <person name="Osborne T.H."/>
            <person name="Janganan T.K."/>
            <person name="Sreenivasaprasad S."/>
        </authorList>
    </citation>
    <scope>NUCLEOTIDE SEQUENCE</scope>
    <source>
        <strain evidence="1">Conio</strain>
    </source>
</reference>
<protein>
    <submittedName>
        <fullName evidence="1">Uncharacterized protein</fullName>
    </submittedName>
</protein>
<sequence>MPRGGFVVDKVGSDKQAWKHEYRPLVPLERRTRRVGARLSTRSDTAQDSHWDRSHVKDLLVSGRKVGAGLPNDADEVLLRGSSHPQLRRVYEQQHSRGLLRSEEWHGLLHFSWRGTDRGGLVTTGNRAIVTRKPRCIFKVGASGAYALQGGPERTPAQKATSVTNVLFEKTIGGEVISKTQALERWSHQDSSKSVRLATCSEILLLRTMIAFRGYPGDGTLRNASPVNIDITTFEPASLRVTGYGGRDREAANLFRGGRL</sequence>
<dbReference type="EMBL" id="WJXW01000001">
    <property type="protein sequence ID" value="KAF9740987.1"/>
    <property type="molecule type" value="Genomic_DNA"/>
</dbReference>
<gene>
    <name evidence="1" type="ORF">PMIN01_00526</name>
</gene>
<dbReference type="Proteomes" id="UP000756921">
    <property type="component" value="Unassembled WGS sequence"/>
</dbReference>
<name>A0A9P6GSC1_9PLEO</name>
<evidence type="ECO:0000313" key="2">
    <source>
        <dbReference type="Proteomes" id="UP000756921"/>
    </source>
</evidence>
<evidence type="ECO:0000313" key="1">
    <source>
        <dbReference type="EMBL" id="KAF9740987.1"/>
    </source>
</evidence>
<accession>A0A9P6GSC1</accession>
<comment type="caution">
    <text evidence="1">The sequence shown here is derived from an EMBL/GenBank/DDBJ whole genome shotgun (WGS) entry which is preliminary data.</text>
</comment>
<keyword evidence="2" id="KW-1185">Reference proteome</keyword>